<dbReference type="Proteomes" id="UP000646911">
    <property type="component" value="Unassembled WGS sequence"/>
</dbReference>
<dbReference type="InterPro" id="IPR036388">
    <property type="entry name" value="WH-like_DNA-bd_sf"/>
</dbReference>
<name>A0ABR6Z2M2_9BURK</name>
<evidence type="ECO:0000259" key="1">
    <source>
        <dbReference type="PROSITE" id="PS50995"/>
    </source>
</evidence>
<dbReference type="PANTHER" id="PTHR33164:SF43">
    <property type="entry name" value="HTH-TYPE TRANSCRIPTIONAL REPRESSOR YETL"/>
    <property type="match status" value="1"/>
</dbReference>
<dbReference type="PROSITE" id="PS50995">
    <property type="entry name" value="HTH_MARR_2"/>
    <property type="match status" value="1"/>
</dbReference>
<dbReference type="InterPro" id="IPR036390">
    <property type="entry name" value="WH_DNA-bd_sf"/>
</dbReference>
<organism evidence="2 3">
    <name type="scientific">Undibacterium umbellatum</name>
    <dbReference type="NCBI Taxonomy" id="2762300"/>
    <lineage>
        <taxon>Bacteria</taxon>
        <taxon>Pseudomonadati</taxon>
        <taxon>Pseudomonadota</taxon>
        <taxon>Betaproteobacteria</taxon>
        <taxon>Burkholderiales</taxon>
        <taxon>Oxalobacteraceae</taxon>
        <taxon>Undibacterium</taxon>
    </lineage>
</organism>
<sequence length="224" mass="24514">MKNPAKHPWDETPATSERILDAIARIAGVLRSGTWQFATSEGLNPTQVDIIDMLAARKDAVRLSWIAEQLGVSTASASDSVSSLTAKGLVEKARAPDDGRAIALKLTGEGHALVKKIAGATEFASEAIEQLSPAAQEQTFTSLLNLIGKLQQAEHFPDIRACVTCAHFMPDRHENALAPHHCALVDAPLRKEQLRLDCPEHQQTASNIIRSNWKKIEVKQREME</sequence>
<dbReference type="Pfam" id="PF12802">
    <property type="entry name" value="MarR_2"/>
    <property type="match status" value="1"/>
</dbReference>
<comment type="caution">
    <text evidence="2">The sequence shown here is derived from an EMBL/GenBank/DDBJ whole genome shotgun (WGS) entry which is preliminary data.</text>
</comment>
<feature type="domain" description="HTH marR-type" evidence="1">
    <location>
        <begin position="16"/>
        <end position="152"/>
    </location>
</feature>
<protein>
    <submittedName>
        <fullName evidence="2">Winged helix-turn-helix transcriptional regulator</fullName>
    </submittedName>
</protein>
<dbReference type="EMBL" id="JACOFX010000001">
    <property type="protein sequence ID" value="MBC3906000.1"/>
    <property type="molecule type" value="Genomic_DNA"/>
</dbReference>
<dbReference type="SMART" id="SM00347">
    <property type="entry name" value="HTH_MARR"/>
    <property type="match status" value="1"/>
</dbReference>
<keyword evidence="3" id="KW-1185">Reference proteome</keyword>
<accession>A0ABR6Z2M2</accession>
<dbReference type="PANTHER" id="PTHR33164">
    <property type="entry name" value="TRANSCRIPTIONAL REGULATOR, MARR FAMILY"/>
    <property type="match status" value="1"/>
</dbReference>
<dbReference type="InterPro" id="IPR000835">
    <property type="entry name" value="HTH_MarR-typ"/>
</dbReference>
<gene>
    <name evidence="2" type="ORF">H8L47_00325</name>
</gene>
<evidence type="ECO:0000313" key="2">
    <source>
        <dbReference type="EMBL" id="MBC3906000.1"/>
    </source>
</evidence>
<evidence type="ECO:0000313" key="3">
    <source>
        <dbReference type="Proteomes" id="UP000646911"/>
    </source>
</evidence>
<reference evidence="2 3" key="1">
    <citation type="submission" date="2020-08" db="EMBL/GenBank/DDBJ databases">
        <title>Novel species isolated from subtropical streams in China.</title>
        <authorList>
            <person name="Lu H."/>
        </authorList>
    </citation>
    <scope>NUCLEOTIDE SEQUENCE [LARGE SCALE GENOMIC DNA]</scope>
    <source>
        <strain evidence="2 3">NL8W</strain>
    </source>
</reference>
<proteinExistence type="predicted"/>
<dbReference type="Gene3D" id="1.10.10.10">
    <property type="entry name" value="Winged helix-like DNA-binding domain superfamily/Winged helix DNA-binding domain"/>
    <property type="match status" value="1"/>
</dbReference>
<dbReference type="RefSeq" id="WP_186951258.1">
    <property type="nucleotide sequence ID" value="NZ_JACOFX010000001.1"/>
</dbReference>
<dbReference type="SUPFAM" id="SSF46785">
    <property type="entry name" value="Winged helix' DNA-binding domain"/>
    <property type="match status" value="1"/>
</dbReference>
<dbReference type="InterPro" id="IPR039422">
    <property type="entry name" value="MarR/SlyA-like"/>
</dbReference>